<dbReference type="InterPro" id="IPR011761">
    <property type="entry name" value="ATP-grasp"/>
</dbReference>
<keyword evidence="1" id="KW-0436">Ligase</keyword>
<dbReference type="InterPro" id="IPR052032">
    <property type="entry name" value="ATP-dep_AA_Ligase"/>
</dbReference>
<protein>
    <submittedName>
        <fullName evidence="6">ATP-grasp domain-containing protein</fullName>
    </submittedName>
</protein>
<dbReference type="Pfam" id="PF13535">
    <property type="entry name" value="ATP-grasp_4"/>
    <property type="match status" value="1"/>
</dbReference>
<evidence type="ECO:0000256" key="1">
    <source>
        <dbReference type="ARBA" id="ARBA00022598"/>
    </source>
</evidence>
<sequence length="412" mass="43367">MHDATAVLHVGWMPRAVSALLRAGADVTCAVTPADAPAAEAAGAATVVVPRPSDVEGVLAGLARDGRTLTDYDVICSVLEFCLVPAAVLRELAGRSPGAAQRALAMRDKHVQKRLVRDAGVATAASEVLPSLAAVDPGAITFPAVLKPLDGGGARHTYVLTDEKSARAYLELAAAGGDGPWLMEEYIDGVEFQVDGFVRDGEIRVLSVCRYLQNLIDVHEGGIVAHVALPPAEYPKLYSDVRSVAEASFKGLGHHDGPFHLEVFQERTTGRIVFGECAARVGGGRTDDVVELSFGVDLRDEWARLTLGRPSRLTGPAEHTAEGAYGGMNLPAPAGEVLAVPTLDQVLARPGVVRAQVEVEPGDVMPDVTAASHLRAGLAVVHGGDDREVAERMRDLAAWFAGKVEVAQPVTE</sequence>
<dbReference type="RefSeq" id="WP_369173665.1">
    <property type="nucleotide sequence ID" value="NZ_CP163439.1"/>
</dbReference>
<dbReference type="PANTHER" id="PTHR43585">
    <property type="entry name" value="FUMIPYRROLE BIOSYNTHESIS PROTEIN C"/>
    <property type="match status" value="1"/>
</dbReference>
<evidence type="ECO:0000256" key="4">
    <source>
        <dbReference type="PROSITE-ProRule" id="PRU00409"/>
    </source>
</evidence>
<dbReference type="GO" id="GO:0005524">
    <property type="term" value="F:ATP binding"/>
    <property type="evidence" value="ECO:0007669"/>
    <property type="project" value="UniProtKB-UniRule"/>
</dbReference>
<name>A0AB39QCY6_9ACTN</name>
<dbReference type="AlphaFoldDB" id="A0AB39QCY6"/>
<dbReference type="Pfam" id="PF18603">
    <property type="entry name" value="LAL_C2"/>
    <property type="match status" value="1"/>
</dbReference>
<organism evidence="6">
    <name type="scientific">Streptomyces sp. R28</name>
    <dbReference type="NCBI Taxonomy" id="3238628"/>
    <lineage>
        <taxon>Bacteria</taxon>
        <taxon>Bacillati</taxon>
        <taxon>Actinomycetota</taxon>
        <taxon>Actinomycetes</taxon>
        <taxon>Kitasatosporales</taxon>
        <taxon>Streptomycetaceae</taxon>
        <taxon>Streptomyces</taxon>
    </lineage>
</organism>
<keyword evidence="2 4" id="KW-0547">Nucleotide-binding</keyword>
<feature type="domain" description="ATP-grasp" evidence="5">
    <location>
        <begin position="113"/>
        <end position="307"/>
    </location>
</feature>
<dbReference type="InterPro" id="IPR040570">
    <property type="entry name" value="LAL_C2"/>
</dbReference>
<dbReference type="SUPFAM" id="SSF56059">
    <property type="entry name" value="Glutathione synthetase ATP-binding domain-like"/>
    <property type="match status" value="1"/>
</dbReference>
<accession>A0AB39QCY6</accession>
<dbReference type="GO" id="GO:0046872">
    <property type="term" value="F:metal ion binding"/>
    <property type="evidence" value="ECO:0007669"/>
    <property type="project" value="InterPro"/>
</dbReference>
<dbReference type="GO" id="GO:0016874">
    <property type="term" value="F:ligase activity"/>
    <property type="evidence" value="ECO:0007669"/>
    <property type="project" value="UniProtKB-KW"/>
</dbReference>
<evidence type="ECO:0000313" key="6">
    <source>
        <dbReference type="EMBL" id="XDQ38929.1"/>
    </source>
</evidence>
<dbReference type="PROSITE" id="PS50975">
    <property type="entry name" value="ATP_GRASP"/>
    <property type="match status" value="1"/>
</dbReference>
<evidence type="ECO:0000256" key="2">
    <source>
        <dbReference type="ARBA" id="ARBA00022741"/>
    </source>
</evidence>
<evidence type="ECO:0000256" key="3">
    <source>
        <dbReference type="ARBA" id="ARBA00022840"/>
    </source>
</evidence>
<keyword evidence="3 4" id="KW-0067">ATP-binding</keyword>
<dbReference type="EMBL" id="CP163439">
    <property type="protein sequence ID" value="XDQ38929.1"/>
    <property type="molecule type" value="Genomic_DNA"/>
</dbReference>
<gene>
    <name evidence="6" type="ORF">AB5J49_39320</name>
</gene>
<proteinExistence type="predicted"/>
<reference evidence="6" key="1">
    <citation type="submission" date="2024-07" db="EMBL/GenBank/DDBJ databases">
        <authorList>
            <person name="Yu S.T."/>
        </authorList>
    </citation>
    <scope>NUCLEOTIDE SEQUENCE</scope>
    <source>
        <strain evidence="6">R28</strain>
    </source>
</reference>
<dbReference type="Gene3D" id="3.30.470.20">
    <property type="entry name" value="ATP-grasp fold, B domain"/>
    <property type="match status" value="1"/>
</dbReference>
<evidence type="ECO:0000259" key="5">
    <source>
        <dbReference type="PROSITE" id="PS50975"/>
    </source>
</evidence>
<dbReference type="PANTHER" id="PTHR43585:SF2">
    <property type="entry name" value="ATP-GRASP ENZYME FSQD"/>
    <property type="match status" value="1"/>
</dbReference>